<feature type="transmembrane region" description="Helical" evidence="1">
    <location>
        <begin position="134"/>
        <end position="158"/>
    </location>
</feature>
<evidence type="ECO:0000256" key="1">
    <source>
        <dbReference type="SAM" id="Phobius"/>
    </source>
</evidence>
<feature type="transmembrane region" description="Helical" evidence="1">
    <location>
        <begin position="314"/>
        <end position="336"/>
    </location>
</feature>
<keyword evidence="2" id="KW-0808">Transferase</keyword>
<accession>A0A6S6SR11</accession>
<protein>
    <submittedName>
        <fullName evidence="2">Thymidylate kinase (EC)</fullName>
        <ecNumber evidence="2">2.7.4.9</ecNumber>
    </submittedName>
</protein>
<dbReference type="EMBL" id="CACVAP010000053">
    <property type="protein sequence ID" value="CAA6808040.1"/>
    <property type="molecule type" value="Genomic_DNA"/>
</dbReference>
<dbReference type="GO" id="GO:0004798">
    <property type="term" value="F:dTMP kinase activity"/>
    <property type="evidence" value="ECO:0007669"/>
    <property type="project" value="UniProtKB-EC"/>
</dbReference>
<organism evidence="2">
    <name type="scientific">uncultured Sulfurovum sp</name>
    <dbReference type="NCBI Taxonomy" id="269237"/>
    <lineage>
        <taxon>Bacteria</taxon>
        <taxon>Pseudomonadati</taxon>
        <taxon>Campylobacterota</taxon>
        <taxon>Epsilonproteobacteria</taxon>
        <taxon>Campylobacterales</taxon>
        <taxon>Sulfurovaceae</taxon>
        <taxon>Sulfurovum</taxon>
        <taxon>environmental samples</taxon>
    </lineage>
</organism>
<feature type="transmembrane region" description="Helical" evidence="1">
    <location>
        <begin position="222"/>
        <end position="243"/>
    </location>
</feature>
<dbReference type="EC" id="2.7.4.9" evidence="2"/>
<proteinExistence type="predicted"/>
<gene>
    <name evidence="2" type="ORF">HELGO_WM4501</name>
</gene>
<dbReference type="InterPro" id="IPR010295">
    <property type="entry name" value="DUF898"/>
</dbReference>
<evidence type="ECO:0000313" key="2">
    <source>
        <dbReference type="EMBL" id="CAA6808040.1"/>
    </source>
</evidence>
<dbReference type="Pfam" id="PF05987">
    <property type="entry name" value="DUF898"/>
    <property type="match status" value="1"/>
</dbReference>
<feature type="transmembrane region" description="Helical" evidence="1">
    <location>
        <begin position="62"/>
        <end position="80"/>
    </location>
</feature>
<keyword evidence="1" id="KW-0812">Transmembrane</keyword>
<keyword evidence="2" id="KW-0418">Kinase</keyword>
<feature type="transmembrane region" description="Helical" evidence="1">
    <location>
        <begin position="263"/>
        <end position="284"/>
    </location>
</feature>
<reference evidence="2" key="1">
    <citation type="submission" date="2020-01" db="EMBL/GenBank/DDBJ databases">
        <authorList>
            <person name="Meier V. D."/>
            <person name="Meier V D."/>
        </authorList>
    </citation>
    <scope>NUCLEOTIDE SEQUENCE</scope>
    <source>
        <strain evidence="2">HLG_WM_MAG_06</strain>
    </source>
</reference>
<sequence>MEALRFTGSGSEYFKIWIVNVLLTIITLGIYYPWAKVRNKRYFYANSNLADRNFEYHATGKQLFIGFLIAVGIFIVFQIVSQISPIASIVLIIALFIAIPWIIWRSLMFNMRVTSFSNVHFGFKGKLKQAYINFFVYPFLLIVLIYGLPLLAAFAPMIGVPETLATILSFSLILILPAAFYLFAFIKKINTEYIINGSRYGQGIFEASVETKKFMMINLKTLGISVLVLLVMGILAALFGGGMEILATFDTESFEQGQLPEGLIGILALGYFFMLIGMIFIMAFSITRQRTYVYANTKLDDEIAFESTLRARDFAWVMLSNMLLVIVTLGLAMPWAKVRMAKLMLENTLVDTSTGFDEYINQKQDEESSLGEQIGDAFDVDVGVAF</sequence>
<dbReference type="AlphaFoldDB" id="A0A6S6SR11"/>
<name>A0A6S6SR11_9BACT</name>
<keyword evidence="1" id="KW-0472">Membrane</keyword>
<feature type="transmembrane region" description="Helical" evidence="1">
    <location>
        <begin position="14"/>
        <end position="34"/>
    </location>
</feature>
<feature type="transmembrane region" description="Helical" evidence="1">
    <location>
        <begin position="164"/>
        <end position="186"/>
    </location>
</feature>
<keyword evidence="1" id="KW-1133">Transmembrane helix</keyword>
<feature type="transmembrane region" description="Helical" evidence="1">
    <location>
        <begin position="86"/>
        <end position="104"/>
    </location>
</feature>